<evidence type="ECO:0000259" key="3">
    <source>
        <dbReference type="PROSITE" id="PS51269"/>
    </source>
</evidence>
<dbReference type="Pfam" id="PF07258">
    <property type="entry name" value="COMM_domain"/>
    <property type="match status" value="1"/>
</dbReference>
<dbReference type="PANTHER" id="PTHR15666">
    <property type="entry name" value="COMM DOMAIN CONTAINING PROTEIN 5"/>
    <property type="match status" value="1"/>
</dbReference>
<dbReference type="PROSITE" id="PS51269">
    <property type="entry name" value="COMM"/>
    <property type="match status" value="1"/>
</dbReference>
<dbReference type="AlphaFoldDB" id="A0A8I6S150"/>
<accession>A0A8I6S150</accession>
<protein>
    <recommendedName>
        <fullName evidence="1">COMM domain-containing protein 5</fullName>
    </recommendedName>
</protein>
<dbReference type="OrthoDB" id="203754at2759"/>
<dbReference type="EnsemblMetazoa" id="XM_014396055.1">
    <property type="protein sequence ID" value="XP_014251541.1"/>
    <property type="gene ID" value="LOC106667843"/>
</dbReference>
<name>A0A8I6S150_CIMLE</name>
<comment type="similarity">
    <text evidence="2">Belongs to the COMM domain-containing protein 5 family.</text>
</comment>
<dbReference type="CTD" id="3772280"/>
<evidence type="ECO:0000256" key="2">
    <source>
        <dbReference type="ARBA" id="ARBA00093452"/>
    </source>
</evidence>
<dbReference type="KEGG" id="clec:106667843"/>
<dbReference type="Proteomes" id="UP000494040">
    <property type="component" value="Unassembled WGS sequence"/>
</dbReference>
<evidence type="ECO:0000313" key="4">
    <source>
        <dbReference type="EnsemblMetazoa" id="XP_014251541.1"/>
    </source>
</evidence>
<dbReference type="GO" id="GO:0005634">
    <property type="term" value="C:nucleus"/>
    <property type="evidence" value="ECO:0007669"/>
    <property type="project" value="TreeGrafter"/>
</dbReference>
<reference evidence="4" key="1">
    <citation type="submission" date="2022-01" db="UniProtKB">
        <authorList>
            <consortium name="EnsemblMetazoa"/>
        </authorList>
    </citation>
    <scope>IDENTIFICATION</scope>
</reference>
<dbReference type="InterPro" id="IPR017920">
    <property type="entry name" value="COMM"/>
</dbReference>
<evidence type="ECO:0000256" key="1">
    <source>
        <dbReference type="ARBA" id="ARBA00016556"/>
    </source>
</evidence>
<evidence type="ECO:0000313" key="5">
    <source>
        <dbReference type="Proteomes" id="UP000494040"/>
    </source>
</evidence>
<dbReference type="PANTHER" id="PTHR15666:SF1">
    <property type="entry name" value="COMM DOMAIN-CONTAINING PROTEIN 5"/>
    <property type="match status" value="1"/>
</dbReference>
<dbReference type="GeneID" id="106667843"/>
<keyword evidence="5" id="KW-1185">Reference proteome</keyword>
<dbReference type="RefSeq" id="XP_014251541.1">
    <property type="nucleotide sequence ID" value="XM_014396055.1"/>
</dbReference>
<organism evidence="4 5">
    <name type="scientific">Cimex lectularius</name>
    <name type="common">Bed bug</name>
    <name type="synonym">Acanthia lectularia</name>
    <dbReference type="NCBI Taxonomy" id="79782"/>
    <lineage>
        <taxon>Eukaryota</taxon>
        <taxon>Metazoa</taxon>
        <taxon>Ecdysozoa</taxon>
        <taxon>Arthropoda</taxon>
        <taxon>Hexapoda</taxon>
        <taxon>Insecta</taxon>
        <taxon>Pterygota</taxon>
        <taxon>Neoptera</taxon>
        <taxon>Paraneoptera</taxon>
        <taxon>Hemiptera</taxon>
        <taxon>Heteroptera</taxon>
        <taxon>Panheteroptera</taxon>
        <taxon>Cimicomorpha</taxon>
        <taxon>Cimicidae</taxon>
        <taxon>Cimex</taxon>
    </lineage>
</organism>
<proteinExistence type="inferred from homology"/>
<sequence length="88" mass="9892">MSESAVNTLEKVNWRVNVIISSRDLSKVLEPIVYLELVMADGKIESLEVPVSKFHTLRQNVALLLKEIDTVNRKGSNILRLIGPSQFS</sequence>
<feature type="domain" description="COMM" evidence="3">
    <location>
        <begin position="8"/>
        <end position="72"/>
    </location>
</feature>
<dbReference type="InterPro" id="IPR037357">
    <property type="entry name" value="COMMD5"/>
</dbReference>